<dbReference type="Proteomes" id="UP001501746">
    <property type="component" value="Unassembled WGS sequence"/>
</dbReference>
<keyword evidence="1" id="KW-0238">DNA-binding</keyword>
<gene>
    <name evidence="1" type="ORF">GCM10009750_02850</name>
</gene>
<reference evidence="1 2" key="1">
    <citation type="journal article" date="2019" name="Int. J. Syst. Evol. Microbiol.">
        <title>The Global Catalogue of Microorganisms (GCM) 10K type strain sequencing project: providing services to taxonomists for standard genome sequencing and annotation.</title>
        <authorList>
            <consortium name="The Broad Institute Genomics Platform"/>
            <consortium name="The Broad Institute Genome Sequencing Center for Infectious Disease"/>
            <person name="Wu L."/>
            <person name="Ma J."/>
        </authorList>
    </citation>
    <scope>NUCLEOTIDE SEQUENCE [LARGE SCALE GENOMIC DNA]</scope>
    <source>
        <strain evidence="1 2">JCM 14323</strain>
    </source>
</reference>
<evidence type="ECO:0000313" key="1">
    <source>
        <dbReference type="EMBL" id="GAA1823705.1"/>
    </source>
</evidence>
<organism evidence="1 2">
    <name type="scientific">Agromyces salentinus</name>
    <dbReference type="NCBI Taxonomy" id="269421"/>
    <lineage>
        <taxon>Bacteria</taxon>
        <taxon>Bacillati</taxon>
        <taxon>Actinomycetota</taxon>
        <taxon>Actinomycetes</taxon>
        <taxon>Micrococcales</taxon>
        <taxon>Microbacteriaceae</taxon>
        <taxon>Agromyces</taxon>
    </lineage>
</organism>
<accession>A0ABN2MEV4</accession>
<dbReference type="InterPro" id="IPR009351">
    <property type="entry name" value="AlkZ-like"/>
</dbReference>
<evidence type="ECO:0000313" key="2">
    <source>
        <dbReference type="Proteomes" id="UP001501746"/>
    </source>
</evidence>
<dbReference type="PANTHER" id="PTHR38479">
    <property type="entry name" value="LMO0824 PROTEIN"/>
    <property type="match status" value="1"/>
</dbReference>
<dbReference type="RefSeq" id="WP_157425835.1">
    <property type="nucleotide sequence ID" value="NZ_BAAANK010000001.1"/>
</dbReference>
<dbReference type="PANTHER" id="PTHR38479:SF2">
    <property type="entry name" value="WINGED HELIX DNA-BINDING DOMAIN-CONTAINING PROTEIN"/>
    <property type="match status" value="1"/>
</dbReference>
<protein>
    <submittedName>
        <fullName evidence="1">Winged helix DNA-binding domain-containing protein</fullName>
    </submittedName>
</protein>
<dbReference type="GO" id="GO:0003677">
    <property type="term" value="F:DNA binding"/>
    <property type="evidence" value="ECO:0007669"/>
    <property type="project" value="UniProtKB-KW"/>
</dbReference>
<name>A0ABN2MEV4_9MICO</name>
<comment type="caution">
    <text evidence="1">The sequence shown here is derived from an EMBL/GenBank/DDBJ whole genome shotgun (WGS) entry which is preliminary data.</text>
</comment>
<proteinExistence type="predicted"/>
<dbReference type="Pfam" id="PF06224">
    <property type="entry name" value="AlkZ-like"/>
    <property type="match status" value="1"/>
</dbReference>
<sequence>MITDRDVARWRLHSQRLAAPTGSAEQVVRALTAVQAENPSQSAWAVATRSAVPGPDDLAQALAEGRVLRTHVLRSTWHYVGADDVQWLQDLTGPRVMPVFEQQLQPIADRLGALGDVVASTLAESPDRTRSDLAAALAERGEELTGHQLMLVLGRLEVLGIVCSGAPRDGEHTYALFADRVPKPRRPERDEALAEIALRYFTSHGPATDRDLAYWATLTVTDVRRGIAAVEDRLESFEHDGRTYWHAGGEVTASAEPEGHLLQVLDEMYRGYQDSRWVLDADGVVPRARETAIGMALVDAQLVAAMKRSLTAASVRFSVRPYRSLTARETGAIRDAADRYGEFLGLEAKVTFDG</sequence>
<keyword evidence="2" id="KW-1185">Reference proteome</keyword>
<dbReference type="EMBL" id="BAAANK010000001">
    <property type="protein sequence ID" value="GAA1823705.1"/>
    <property type="molecule type" value="Genomic_DNA"/>
</dbReference>